<name>A0A643J2Z7_PSEAI</name>
<protein>
    <submittedName>
        <fullName evidence="1">Uncharacterized protein</fullName>
    </submittedName>
</protein>
<organism evidence="1">
    <name type="scientific">Pseudomonas aeruginosa</name>
    <dbReference type="NCBI Taxonomy" id="287"/>
    <lineage>
        <taxon>Bacteria</taxon>
        <taxon>Pseudomonadati</taxon>
        <taxon>Pseudomonadota</taxon>
        <taxon>Gammaproteobacteria</taxon>
        <taxon>Pseudomonadales</taxon>
        <taxon>Pseudomonadaceae</taxon>
        <taxon>Pseudomonas</taxon>
    </lineage>
</organism>
<sequence length="74" mass="7367">MVSGAAGNGDRHTRLSRSVLGRVFRNGGPFPCPAALGTGCRSATTSPASCVSEALESGGGIGCRRRTKNASGSS</sequence>
<dbReference type="EMBL" id="VZIV01000029">
    <property type="protein sequence ID" value="KAB0763724.1"/>
    <property type="molecule type" value="Genomic_DNA"/>
</dbReference>
<dbReference type="AlphaFoldDB" id="A0A643J2Z7"/>
<accession>A0A643J2Z7</accession>
<reference evidence="1" key="1">
    <citation type="submission" date="2019-09" db="EMBL/GenBank/DDBJ databases">
        <title>Whole genome sequence analysis of bacterial isolates in patients.</title>
        <authorList>
            <person name="Jeong K.C."/>
        </authorList>
    </citation>
    <scope>NUCLEOTIDE SEQUENCE</scope>
    <source>
        <strain evidence="1">KCJ3K105</strain>
    </source>
</reference>
<gene>
    <name evidence="1" type="ORF">F7O97_15890</name>
</gene>
<evidence type="ECO:0000313" key="1">
    <source>
        <dbReference type="EMBL" id="KAB0763724.1"/>
    </source>
</evidence>
<proteinExistence type="predicted"/>
<comment type="caution">
    <text evidence="1">The sequence shown here is derived from an EMBL/GenBank/DDBJ whole genome shotgun (WGS) entry which is preliminary data.</text>
</comment>